<feature type="transmembrane region" description="Helical" evidence="2">
    <location>
        <begin position="898"/>
        <end position="916"/>
    </location>
</feature>
<sequence length="1198" mass="132111">MNIEPEKGVQHLPADVNPKKTNQAAYKNGKKLAPHKVGEPYQRADGSGQPLGRKLSERSISSLSDDGYGTDTTSISPDDEFSDTASITSESSVDSAISEDDRFTRNYCKNAESFINEASSGDKSHLDVPLFWTDDLVQELRDIAVIEGRTVTLDDYLSLNQEKNDALNPKEDIDRLFTQASLFELPLYSPEDIHERLDQLNHNLQNPKPIQQKKQELPERIFLPKGKEEKLLQYCIDEGIAKITERVYLQFDQQYKPDSMHDRQTALRGPITKETFRNKLKQLDQQLSQKLNQEIKSTQLPKLIYLSKGKEEKLLEYCIERRITDITDDVFMRFEKKFTPDSMKDRQTTFRAIPKDKFPKKREQLNQQLAEKIQSTRAAKAFKEPAGNQKLEKGLLAGAVAGAVASGASVAAASALQPPHDPSMFDHISPKDIPIDQIKIFAAHNTEAVPGKGSLPLLATNQNIDLEDMLDKTPIRGFDLDLHNHNGEIVINHGGIFDATVSDDNIPKLDNVLETMNDWLEEPGNHDEILFLNFENRGNLPWDALENAFGRDAVLDSYEYSNMVSKLGRAPTIEEIRAEGFKVVDFDHSRFIEAGSGEVGFHNLQLDSVWEDRTIMEHGIDMDLEFGKFSTDDIAPHITTDQIDEIMNTPGGKWVSLDQVSPNDPRFFKPEDRDGLALNPDLKLMGLFYESDEAFQSALLGFGTATAGATAALALAGGAYQGFLNEKKIRNQDKLMPGHLKAMELTAILQKRKTSKKHAGKPLGEKITLEEVKSLYKKNQLKTMTKDTIMAGASATVSLTGSALALGMLFPPLMPAFGGVSAGVAGTGTVATLLATVGNRKRLGKAIDEAFNNPGVLKALQERVDAMNSEIANCAKSSGDVDELLSSMVTDREKGERLLKASTVMLSTSLVARASGMSKYGMPALGTAAMGVGATITGVLVALSAAMNFRDRRSKLQNLSQTTSEVLRPDYGRKQKRKLGLFGDTAFQRFLKKNRTEVIKDLGLKPGCTNKEISFAFSLPGNETKLEYYLRGFAKKEWLKDVTAFANEQKPKQNFAEVRKDPEALKALLKHYAIKRVGDFAHNDTFAEGRSGTLKLALIGAFSGIFFLPMLGVAAGVLGIGLGVSKGVAVHERNVFTKKLTDLMDNGPGEDEEKIAAHNSLVGMIDSWTNMLADTPTAQPLTAKAVDTSPANPKQKKK</sequence>
<reference evidence="3 4" key="1">
    <citation type="submission" date="2014-06" db="EMBL/GenBank/DDBJ databases">
        <title>Whole Genome Sequences of Three Symbiotic Endozoicomonas Bacteria.</title>
        <authorList>
            <person name="Neave M.J."/>
            <person name="Apprill A."/>
            <person name="Voolstra C.R."/>
        </authorList>
    </citation>
    <scope>NUCLEOTIDE SEQUENCE [LARGE SCALE GENOMIC DNA]</scope>
    <source>
        <strain evidence="3 4">DSM 22380</strain>
    </source>
</reference>
<keyword evidence="4" id="KW-1185">Reference proteome</keyword>
<name>A0A081K9T0_9GAMM</name>
<keyword evidence="2" id="KW-0472">Membrane</keyword>
<feature type="compositionally biased region" description="Polar residues" evidence="1">
    <location>
        <begin position="83"/>
        <end position="93"/>
    </location>
</feature>
<feature type="transmembrane region" description="Helical" evidence="2">
    <location>
        <begin position="1096"/>
        <end position="1124"/>
    </location>
</feature>
<organism evidence="3 4">
    <name type="scientific">Endozoicomonas elysicola</name>
    <dbReference type="NCBI Taxonomy" id="305900"/>
    <lineage>
        <taxon>Bacteria</taxon>
        <taxon>Pseudomonadati</taxon>
        <taxon>Pseudomonadota</taxon>
        <taxon>Gammaproteobacteria</taxon>
        <taxon>Oceanospirillales</taxon>
        <taxon>Endozoicomonadaceae</taxon>
        <taxon>Endozoicomonas</taxon>
    </lineage>
</organism>
<keyword evidence="2" id="KW-1133">Transmembrane helix</keyword>
<feature type="transmembrane region" description="Helical" evidence="2">
    <location>
        <begin position="698"/>
        <end position="720"/>
    </location>
</feature>
<accession>A0A081K9T0</accession>
<dbReference type="GO" id="GO:0008081">
    <property type="term" value="F:phosphoric diester hydrolase activity"/>
    <property type="evidence" value="ECO:0007669"/>
    <property type="project" value="InterPro"/>
</dbReference>
<feature type="region of interest" description="Disordered" evidence="1">
    <location>
        <begin position="1179"/>
        <end position="1198"/>
    </location>
</feature>
<comment type="caution">
    <text evidence="3">The sequence shown here is derived from an EMBL/GenBank/DDBJ whole genome shotgun (WGS) entry which is preliminary data.</text>
</comment>
<dbReference type="Proteomes" id="UP000027997">
    <property type="component" value="Unassembled WGS sequence"/>
</dbReference>
<dbReference type="Gene3D" id="3.20.20.190">
    <property type="entry name" value="Phosphatidylinositol (PI) phosphodiesterase"/>
    <property type="match status" value="1"/>
</dbReference>
<dbReference type="PANTHER" id="PTHR13593">
    <property type="match status" value="1"/>
</dbReference>
<feature type="transmembrane region" description="Helical" evidence="2">
    <location>
        <begin position="928"/>
        <end position="949"/>
    </location>
</feature>
<feature type="transmembrane region" description="Helical" evidence="2">
    <location>
        <begin position="788"/>
        <end position="810"/>
    </location>
</feature>
<dbReference type="AlphaFoldDB" id="A0A081K9T0"/>
<dbReference type="EMBL" id="JOJP01000001">
    <property type="protein sequence ID" value="KEI70906.1"/>
    <property type="molecule type" value="Genomic_DNA"/>
</dbReference>
<feature type="compositionally biased region" description="Polar residues" evidence="1">
    <location>
        <begin position="58"/>
        <end position="76"/>
    </location>
</feature>
<dbReference type="GO" id="GO:0006629">
    <property type="term" value="P:lipid metabolic process"/>
    <property type="evidence" value="ECO:0007669"/>
    <property type="project" value="InterPro"/>
</dbReference>
<dbReference type="SUPFAM" id="SSF51695">
    <property type="entry name" value="PLC-like phosphodiesterases"/>
    <property type="match status" value="1"/>
</dbReference>
<feature type="region of interest" description="Disordered" evidence="1">
    <location>
        <begin position="1"/>
        <end position="93"/>
    </location>
</feature>
<dbReference type="PANTHER" id="PTHR13593:SF140">
    <property type="entry name" value="PLC-LIKE PHOSPHODIESTERASE"/>
    <property type="match status" value="1"/>
</dbReference>
<evidence type="ECO:0000313" key="4">
    <source>
        <dbReference type="Proteomes" id="UP000027997"/>
    </source>
</evidence>
<dbReference type="RefSeq" id="WP_020580457.1">
    <property type="nucleotide sequence ID" value="NZ_JOJP01000001.1"/>
</dbReference>
<dbReference type="InterPro" id="IPR051057">
    <property type="entry name" value="PI-PLC_domain"/>
</dbReference>
<feature type="transmembrane region" description="Helical" evidence="2">
    <location>
        <begin position="816"/>
        <end position="837"/>
    </location>
</feature>
<gene>
    <name evidence="3" type="ORF">GV64_09260</name>
</gene>
<keyword evidence="2" id="KW-0812">Transmembrane</keyword>
<proteinExistence type="predicted"/>
<evidence type="ECO:0000256" key="2">
    <source>
        <dbReference type="SAM" id="Phobius"/>
    </source>
</evidence>
<protein>
    <submittedName>
        <fullName evidence="3">Uncharacterized protein</fullName>
    </submittedName>
</protein>
<dbReference type="PROSITE" id="PS50007">
    <property type="entry name" value="PIPLC_X_DOMAIN"/>
    <property type="match status" value="1"/>
</dbReference>
<dbReference type="InterPro" id="IPR017946">
    <property type="entry name" value="PLC-like_Pdiesterase_TIM-brl"/>
</dbReference>
<evidence type="ECO:0000256" key="1">
    <source>
        <dbReference type="SAM" id="MobiDB-lite"/>
    </source>
</evidence>
<evidence type="ECO:0000313" key="3">
    <source>
        <dbReference type="EMBL" id="KEI70906.1"/>
    </source>
</evidence>